<accession>A0A840CPJ8</accession>
<dbReference type="AlphaFoldDB" id="A0A840CPJ8"/>
<dbReference type="EMBL" id="JACIEP010000008">
    <property type="protein sequence ID" value="MBB4036609.1"/>
    <property type="molecule type" value="Genomic_DNA"/>
</dbReference>
<name>A0A840CPJ8_9BACT</name>
<gene>
    <name evidence="1" type="ORF">GGR21_002515</name>
</gene>
<keyword evidence="2" id="KW-1185">Reference proteome</keyword>
<protein>
    <submittedName>
        <fullName evidence="1">Uncharacterized protein</fullName>
    </submittedName>
</protein>
<proteinExistence type="predicted"/>
<comment type="caution">
    <text evidence="1">The sequence shown here is derived from an EMBL/GenBank/DDBJ whole genome shotgun (WGS) entry which is preliminary data.</text>
</comment>
<organism evidence="1 2">
    <name type="scientific">Dysgonomonas hofstadii</name>
    <dbReference type="NCBI Taxonomy" id="637886"/>
    <lineage>
        <taxon>Bacteria</taxon>
        <taxon>Pseudomonadati</taxon>
        <taxon>Bacteroidota</taxon>
        <taxon>Bacteroidia</taxon>
        <taxon>Bacteroidales</taxon>
        <taxon>Dysgonomonadaceae</taxon>
        <taxon>Dysgonomonas</taxon>
    </lineage>
</organism>
<dbReference type="RefSeq" id="WP_183307507.1">
    <property type="nucleotide sequence ID" value="NZ_JACIEP010000008.1"/>
</dbReference>
<evidence type="ECO:0000313" key="2">
    <source>
        <dbReference type="Proteomes" id="UP000555103"/>
    </source>
</evidence>
<dbReference type="Proteomes" id="UP000555103">
    <property type="component" value="Unassembled WGS sequence"/>
</dbReference>
<sequence>MKDWKEKIKKSDITEACKQAGFKSTQPYYKNYKLSKEEWSDSFIRIMTCLKDIVCKREEQLQEL</sequence>
<reference evidence="1 2" key="1">
    <citation type="submission" date="2020-08" db="EMBL/GenBank/DDBJ databases">
        <title>Genomic Encyclopedia of Type Strains, Phase IV (KMG-IV): sequencing the most valuable type-strain genomes for metagenomic binning, comparative biology and taxonomic classification.</title>
        <authorList>
            <person name="Goeker M."/>
        </authorList>
    </citation>
    <scope>NUCLEOTIDE SEQUENCE [LARGE SCALE GENOMIC DNA]</scope>
    <source>
        <strain evidence="1 2">DSM 104969</strain>
    </source>
</reference>
<evidence type="ECO:0000313" key="1">
    <source>
        <dbReference type="EMBL" id="MBB4036609.1"/>
    </source>
</evidence>